<evidence type="ECO:0000256" key="1">
    <source>
        <dbReference type="SAM" id="MobiDB-lite"/>
    </source>
</evidence>
<evidence type="ECO:0000313" key="3">
    <source>
        <dbReference type="EMBL" id="PFX24785.1"/>
    </source>
</evidence>
<dbReference type="PANTHER" id="PTHR37984">
    <property type="entry name" value="PROTEIN CBG26694"/>
    <property type="match status" value="1"/>
</dbReference>
<dbReference type="PANTHER" id="PTHR37984:SF5">
    <property type="entry name" value="PROTEIN NYNRIN-LIKE"/>
    <property type="match status" value="1"/>
</dbReference>
<keyword evidence="4" id="KW-1185">Reference proteome</keyword>
<dbReference type="InterPro" id="IPR036397">
    <property type="entry name" value="RNaseH_sf"/>
</dbReference>
<dbReference type="GO" id="GO:0003676">
    <property type="term" value="F:nucleic acid binding"/>
    <property type="evidence" value="ECO:0007669"/>
    <property type="project" value="InterPro"/>
</dbReference>
<evidence type="ECO:0000313" key="4">
    <source>
        <dbReference type="Proteomes" id="UP000225706"/>
    </source>
</evidence>
<dbReference type="SUPFAM" id="SSF53098">
    <property type="entry name" value="Ribonuclease H-like"/>
    <property type="match status" value="1"/>
</dbReference>
<name>A0A2B4S8J2_STYPI</name>
<accession>A0A2B4S8J2</accession>
<proteinExistence type="predicted"/>
<dbReference type="OrthoDB" id="5978836at2759"/>
<gene>
    <name evidence="3" type="primary">K02A2.6</name>
    <name evidence="3" type="ORF">AWC38_SpisGene10623</name>
</gene>
<feature type="domain" description="Integrase catalytic" evidence="2">
    <location>
        <begin position="1"/>
        <end position="114"/>
    </location>
</feature>
<comment type="caution">
    <text evidence="3">The sequence shown here is derived from an EMBL/GenBank/DDBJ whole genome shotgun (WGS) entry which is preliminary data.</text>
</comment>
<reference evidence="4" key="1">
    <citation type="journal article" date="2017" name="bioRxiv">
        <title>Comparative analysis of the genomes of Stylophora pistillata and Acropora digitifera provides evidence for extensive differences between species of corals.</title>
        <authorList>
            <person name="Voolstra C.R."/>
            <person name="Li Y."/>
            <person name="Liew Y.J."/>
            <person name="Baumgarten S."/>
            <person name="Zoccola D."/>
            <person name="Flot J.-F."/>
            <person name="Tambutte S."/>
            <person name="Allemand D."/>
            <person name="Aranda M."/>
        </authorList>
    </citation>
    <scope>NUCLEOTIDE SEQUENCE [LARGE SCALE GENOMIC DNA]</scope>
</reference>
<organism evidence="3 4">
    <name type="scientific">Stylophora pistillata</name>
    <name type="common">Smooth cauliflower coral</name>
    <dbReference type="NCBI Taxonomy" id="50429"/>
    <lineage>
        <taxon>Eukaryota</taxon>
        <taxon>Metazoa</taxon>
        <taxon>Cnidaria</taxon>
        <taxon>Anthozoa</taxon>
        <taxon>Hexacorallia</taxon>
        <taxon>Scleractinia</taxon>
        <taxon>Astrocoeniina</taxon>
        <taxon>Pocilloporidae</taxon>
        <taxon>Stylophora</taxon>
    </lineage>
</organism>
<dbReference type="Proteomes" id="UP000225706">
    <property type="component" value="Unassembled WGS sequence"/>
</dbReference>
<protein>
    <submittedName>
        <fullName evidence="3">Uncharacterized protein K02A2.6</fullName>
    </submittedName>
</protein>
<dbReference type="InterPro" id="IPR001584">
    <property type="entry name" value="Integrase_cat-core"/>
</dbReference>
<dbReference type="Gene3D" id="3.30.420.10">
    <property type="entry name" value="Ribonuclease H-like superfamily/Ribonuclease H"/>
    <property type="match status" value="1"/>
</dbReference>
<dbReference type="GO" id="GO:0015074">
    <property type="term" value="P:DNA integration"/>
    <property type="evidence" value="ECO:0007669"/>
    <property type="project" value="InterPro"/>
</dbReference>
<dbReference type="PROSITE" id="PS50994">
    <property type="entry name" value="INTEGRASE"/>
    <property type="match status" value="1"/>
</dbReference>
<feature type="region of interest" description="Disordered" evidence="1">
    <location>
        <begin position="311"/>
        <end position="331"/>
    </location>
</feature>
<evidence type="ECO:0000259" key="2">
    <source>
        <dbReference type="PROSITE" id="PS50994"/>
    </source>
</evidence>
<dbReference type="AlphaFoldDB" id="A0A2B4S8J2"/>
<sequence>MPNVTSPTTIDKLRHMFARFGLPSQLVNENGPQFTSKEFPEFMKQNGIKHILVSPYHPRSNGLVKRFVETFKKYFKTVGSDSVSRNLARFLLSYRTTPSSVTDRTPAELFLNRRPRTRLDLMHPDLRRKVSARQEEDKGNFDNLSRDREFSVGEEVSVENFRGEPNWLEGTVVERTSPVSYEVQVDDKVWKRRTDQLREKSFESTGCAPAIAIDDTFEQSRNLAMTPAPEAKEEVLDEIYIRFRSDGSLFNLRRLLAHTKTVEKLITELHFADDCALLAHTETALRHLVNHLSDESKAFGLNISLKKSEELYQPPPMENYSPPHITNDGST</sequence>
<dbReference type="InterPro" id="IPR050951">
    <property type="entry name" value="Retrovirus_Pol_polyprotein"/>
</dbReference>
<dbReference type="EMBL" id="LSMT01000167">
    <property type="protein sequence ID" value="PFX24785.1"/>
    <property type="molecule type" value="Genomic_DNA"/>
</dbReference>
<dbReference type="InterPro" id="IPR012337">
    <property type="entry name" value="RNaseH-like_sf"/>
</dbReference>